<feature type="transmembrane region" description="Helical" evidence="3">
    <location>
        <begin position="21"/>
        <end position="39"/>
    </location>
</feature>
<proteinExistence type="predicted"/>
<dbReference type="Pfam" id="PF11951">
    <property type="entry name" value="Fungal_trans_2"/>
    <property type="match status" value="1"/>
</dbReference>
<dbReference type="InterPro" id="IPR021858">
    <property type="entry name" value="Fun_TF"/>
</dbReference>
<comment type="caution">
    <text evidence="4">The sequence shown here is derived from an EMBL/GenBank/DDBJ whole genome shotgun (WGS) entry which is preliminary data.</text>
</comment>
<dbReference type="PANTHER" id="PTHR37534:SF7">
    <property type="entry name" value="TRANSCRIPTIONAL ACTIVATOR PROTEIN UGA3"/>
    <property type="match status" value="1"/>
</dbReference>
<dbReference type="GO" id="GO:0003700">
    <property type="term" value="F:DNA-binding transcription factor activity"/>
    <property type="evidence" value="ECO:0007669"/>
    <property type="project" value="TreeGrafter"/>
</dbReference>
<dbReference type="GO" id="GO:0000976">
    <property type="term" value="F:transcription cis-regulatory region binding"/>
    <property type="evidence" value="ECO:0007669"/>
    <property type="project" value="TreeGrafter"/>
</dbReference>
<reference evidence="4" key="1">
    <citation type="journal article" date="2021" name="Nat. Commun.">
        <title>Genetic determinants of endophytism in the Arabidopsis root mycobiome.</title>
        <authorList>
            <person name="Mesny F."/>
            <person name="Miyauchi S."/>
            <person name="Thiergart T."/>
            <person name="Pickel B."/>
            <person name="Atanasova L."/>
            <person name="Karlsson M."/>
            <person name="Huettel B."/>
            <person name="Barry K.W."/>
            <person name="Haridas S."/>
            <person name="Chen C."/>
            <person name="Bauer D."/>
            <person name="Andreopoulos W."/>
            <person name="Pangilinan J."/>
            <person name="LaButti K."/>
            <person name="Riley R."/>
            <person name="Lipzen A."/>
            <person name="Clum A."/>
            <person name="Drula E."/>
            <person name="Henrissat B."/>
            <person name="Kohler A."/>
            <person name="Grigoriev I.V."/>
            <person name="Martin F.M."/>
            <person name="Hacquard S."/>
        </authorList>
    </citation>
    <scope>NUCLEOTIDE SEQUENCE</scope>
    <source>
        <strain evidence="4">MPI-SDFR-AT-0117</strain>
    </source>
</reference>
<keyword evidence="3" id="KW-1133">Transmembrane helix</keyword>
<sequence length="350" mass="39469">MEHYGQALRLLSGLMIRRRRGSSLSLDIALATLWLVIVYEQRFGEKPIQAVRAHLDGALSILTSVDLRLSCLGARLLVWLLGLDARAATFGQGGALNKAIARCLGIDHLKEAVDDWFRTLSSVYERSAPLFRVTWGPEYPTTEILYDIRHKEIFDLFRDCSQLRLMVAEIYQTTDTSTRPTRISTTQKKLRDLEQKHADLFSVASMMPSSVTEIGEGLTMTLCWVIPHYHASVLDFLHACGPQQTDDPRRFAAARDILKLAIYGYDKQGTPALVRVAWPLFMAGLETPDLFQQDWIVDRFKELGSYGRSYQTAADLLEKIHTTRRSDAAKDIEPSTAELKKTLSSGAFFI</sequence>
<keyword evidence="5" id="KW-1185">Reference proteome</keyword>
<evidence type="ECO:0000313" key="4">
    <source>
        <dbReference type="EMBL" id="KAH6681127.1"/>
    </source>
</evidence>
<dbReference type="Proteomes" id="UP000770015">
    <property type="component" value="Unassembled WGS sequence"/>
</dbReference>
<dbReference type="OrthoDB" id="4356994at2759"/>
<keyword evidence="3" id="KW-0812">Transmembrane</keyword>
<protein>
    <submittedName>
        <fullName evidence="4">Uncharacterized protein</fullName>
    </submittedName>
</protein>
<evidence type="ECO:0000256" key="2">
    <source>
        <dbReference type="ARBA" id="ARBA00023242"/>
    </source>
</evidence>
<organism evidence="4 5">
    <name type="scientific">Plectosphaerella plurivora</name>
    <dbReference type="NCBI Taxonomy" id="936078"/>
    <lineage>
        <taxon>Eukaryota</taxon>
        <taxon>Fungi</taxon>
        <taxon>Dikarya</taxon>
        <taxon>Ascomycota</taxon>
        <taxon>Pezizomycotina</taxon>
        <taxon>Sordariomycetes</taxon>
        <taxon>Hypocreomycetidae</taxon>
        <taxon>Glomerellales</taxon>
        <taxon>Plectosphaerellaceae</taxon>
        <taxon>Plectosphaerella</taxon>
    </lineage>
</organism>
<dbReference type="GO" id="GO:0005634">
    <property type="term" value="C:nucleus"/>
    <property type="evidence" value="ECO:0007669"/>
    <property type="project" value="UniProtKB-SubCell"/>
</dbReference>
<name>A0A9P8V7C7_9PEZI</name>
<dbReference type="GO" id="GO:0045944">
    <property type="term" value="P:positive regulation of transcription by RNA polymerase II"/>
    <property type="evidence" value="ECO:0007669"/>
    <property type="project" value="TreeGrafter"/>
</dbReference>
<dbReference type="PANTHER" id="PTHR37534">
    <property type="entry name" value="TRANSCRIPTIONAL ACTIVATOR PROTEIN UGA3"/>
    <property type="match status" value="1"/>
</dbReference>
<dbReference type="EMBL" id="JAGSXJ010000019">
    <property type="protein sequence ID" value="KAH6681127.1"/>
    <property type="molecule type" value="Genomic_DNA"/>
</dbReference>
<comment type="subcellular location">
    <subcellularLocation>
        <location evidence="1">Nucleus</location>
    </subcellularLocation>
</comment>
<gene>
    <name evidence="4" type="ORF">F5X68DRAFT_263472</name>
</gene>
<dbReference type="AlphaFoldDB" id="A0A9P8V7C7"/>
<keyword evidence="2" id="KW-0539">Nucleus</keyword>
<evidence type="ECO:0000256" key="3">
    <source>
        <dbReference type="SAM" id="Phobius"/>
    </source>
</evidence>
<keyword evidence="3" id="KW-0472">Membrane</keyword>
<evidence type="ECO:0000313" key="5">
    <source>
        <dbReference type="Proteomes" id="UP000770015"/>
    </source>
</evidence>
<accession>A0A9P8V7C7</accession>
<evidence type="ECO:0000256" key="1">
    <source>
        <dbReference type="ARBA" id="ARBA00004123"/>
    </source>
</evidence>